<dbReference type="PANTHER" id="PTHR46601">
    <property type="entry name" value="ULP_PROTEASE DOMAIN-CONTAINING PROTEIN"/>
    <property type="match status" value="1"/>
</dbReference>
<sequence length="686" mass="78797">MSGTSDSAKRRLQLKERDPQKYAEMLQKHNERYKETKRKREEYWASGTRQALVDKEAYYAKRRGINRKSFQKQQSNQSSTRTTRASIEATPTTDRVNRKIMSPEERREHDSIKRKERKERKSRQKQTADRIAHAKYMRAWRQNKKVVTNEQIPGPSLKSSTLPLPVPQDVPIAQETPLAVPHVPATSTSPLPMQPCTSTPKLKRNKGRTNLQEQTRMRQHCYNTASKRFYRNTAVSRVLPHKRYATKWGPGYVMVMSLKNAHQAYQTHYGRKVGFSTFASLRPRNVRKLGSVPVDTCLCVTCTNINDLLEQLVGDLQNPTRGTTFVQHLFTAYWQQSQYDLAKDSLQQGQIMLVQDFAENRKATYSEEVKSAHFGKAQISLHPTVAFYVNSDGEQVRHVAMFFSDDIGHDYHAVHCYTQKMVEMLQNETPVREVIIWSDGAASQYKGRGSFADLSLYPFPVQRNFFGSEHGKGEADGETGRFSQAMARAVAKGHSFKDAKDMVDFGAATYSSEPLRKYSFVLVKKEEIVRERPETDVSTLPGTRSFHQVLRRKNYVVSARQLSCFCTGCKEEKFECCINTSFVQQFETFKIKPSSEIPQVGEWLEIIGTIQTKKSQLDKTYFAKVVSPPEDGSGDFFYCQFFKETSSGSYTANPRLYQIVPGTKKNYRWRRIPAPHTNARGHFFFN</sequence>
<feature type="compositionally biased region" description="Polar residues" evidence="1">
    <location>
        <begin position="185"/>
        <end position="200"/>
    </location>
</feature>
<keyword evidence="3" id="KW-1185">Reference proteome</keyword>
<feature type="compositionally biased region" description="Basic residues" evidence="1">
    <location>
        <begin position="114"/>
        <end position="124"/>
    </location>
</feature>
<organism evidence="2 3">
    <name type="scientific">Plakobranchus ocellatus</name>
    <dbReference type="NCBI Taxonomy" id="259542"/>
    <lineage>
        <taxon>Eukaryota</taxon>
        <taxon>Metazoa</taxon>
        <taxon>Spiralia</taxon>
        <taxon>Lophotrochozoa</taxon>
        <taxon>Mollusca</taxon>
        <taxon>Gastropoda</taxon>
        <taxon>Heterobranchia</taxon>
        <taxon>Euthyneura</taxon>
        <taxon>Panpulmonata</taxon>
        <taxon>Sacoglossa</taxon>
        <taxon>Placobranchoidea</taxon>
        <taxon>Plakobranchidae</taxon>
        <taxon>Plakobranchus</taxon>
    </lineage>
</organism>
<feature type="compositionally biased region" description="Basic and acidic residues" evidence="1">
    <location>
        <begin position="95"/>
        <end position="113"/>
    </location>
</feature>
<reference evidence="2 3" key="1">
    <citation type="journal article" date="2021" name="Elife">
        <title>Chloroplast acquisition without the gene transfer in kleptoplastic sea slugs, Plakobranchus ocellatus.</title>
        <authorList>
            <person name="Maeda T."/>
            <person name="Takahashi S."/>
            <person name="Yoshida T."/>
            <person name="Shimamura S."/>
            <person name="Takaki Y."/>
            <person name="Nagai Y."/>
            <person name="Toyoda A."/>
            <person name="Suzuki Y."/>
            <person name="Arimoto A."/>
            <person name="Ishii H."/>
            <person name="Satoh N."/>
            <person name="Nishiyama T."/>
            <person name="Hasebe M."/>
            <person name="Maruyama T."/>
            <person name="Minagawa J."/>
            <person name="Obokata J."/>
            <person name="Shigenobu S."/>
        </authorList>
    </citation>
    <scope>NUCLEOTIDE SEQUENCE [LARGE SCALE GENOMIC DNA]</scope>
</reference>
<name>A0AAV4C967_9GAST</name>
<evidence type="ECO:0000313" key="2">
    <source>
        <dbReference type="EMBL" id="GFO27538.1"/>
    </source>
</evidence>
<evidence type="ECO:0000256" key="1">
    <source>
        <dbReference type="SAM" id="MobiDB-lite"/>
    </source>
</evidence>
<proteinExistence type="predicted"/>
<evidence type="ECO:0000313" key="3">
    <source>
        <dbReference type="Proteomes" id="UP000735302"/>
    </source>
</evidence>
<feature type="region of interest" description="Disordered" evidence="1">
    <location>
        <begin position="63"/>
        <end position="132"/>
    </location>
</feature>
<protein>
    <submittedName>
        <fullName evidence="2">(S)-beta-bisabolene synthase</fullName>
    </submittedName>
</protein>
<dbReference type="AlphaFoldDB" id="A0AAV4C967"/>
<feature type="region of interest" description="Disordered" evidence="1">
    <location>
        <begin position="1"/>
        <end position="23"/>
    </location>
</feature>
<accession>A0AAV4C967</accession>
<feature type="compositionally biased region" description="Basic and acidic residues" evidence="1">
    <location>
        <begin position="7"/>
        <end position="23"/>
    </location>
</feature>
<dbReference type="Proteomes" id="UP000735302">
    <property type="component" value="Unassembled WGS sequence"/>
</dbReference>
<dbReference type="PANTHER" id="PTHR46601:SF1">
    <property type="entry name" value="ADF-H DOMAIN-CONTAINING PROTEIN"/>
    <property type="match status" value="1"/>
</dbReference>
<feature type="region of interest" description="Disordered" evidence="1">
    <location>
        <begin position="184"/>
        <end position="209"/>
    </location>
</feature>
<comment type="caution">
    <text evidence="2">The sequence shown here is derived from an EMBL/GenBank/DDBJ whole genome shotgun (WGS) entry which is preliminary data.</text>
</comment>
<gene>
    <name evidence="2" type="ORF">PoB_005404300</name>
</gene>
<feature type="compositionally biased region" description="Polar residues" evidence="1">
    <location>
        <begin position="80"/>
        <end position="94"/>
    </location>
</feature>
<dbReference type="EMBL" id="BLXT01005922">
    <property type="protein sequence ID" value="GFO27538.1"/>
    <property type="molecule type" value="Genomic_DNA"/>
</dbReference>